<feature type="domain" description="Zinc finger DksA/TraR C4-type" evidence="5">
    <location>
        <begin position="81"/>
        <end position="112"/>
    </location>
</feature>
<gene>
    <name evidence="6" type="ORF">EDC34_11241</name>
</gene>
<evidence type="ECO:0000259" key="5">
    <source>
        <dbReference type="Pfam" id="PF01258"/>
    </source>
</evidence>
<evidence type="ECO:0000256" key="3">
    <source>
        <dbReference type="ARBA" id="ARBA00022833"/>
    </source>
</evidence>
<name>A0A4R3MXX6_9GAMM</name>
<dbReference type="OrthoDB" id="6064855at2"/>
<evidence type="ECO:0000256" key="1">
    <source>
        <dbReference type="ARBA" id="ARBA00022723"/>
    </source>
</evidence>
<dbReference type="PANTHER" id="PTHR33823">
    <property type="entry name" value="RNA POLYMERASE-BINDING TRANSCRIPTION FACTOR DKSA-RELATED"/>
    <property type="match status" value="1"/>
</dbReference>
<protein>
    <submittedName>
        <fullName evidence="6">TraR/DksA family transcriptional regulator</fullName>
    </submittedName>
</protein>
<evidence type="ECO:0000256" key="4">
    <source>
        <dbReference type="PROSITE-ProRule" id="PRU00510"/>
    </source>
</evidence>
<dbReference type="InterPro" id="IPR000962">
    <property type="entry name" value="Znf_DskA_TraR"/>
</dbReference>
<feature type="zinc finger region" description="dksA C4-type" evidence="4">
    <location>
        <begin position="86"/>
        <end position="110"/>
    </location>
</feature>
<dbReference type="AlphaFoldDB" id="A0A4R3MXX6"/>
<dbReference type="Gene3D" id="1.20.120.910">
    <property type="entry name" value="DksA, coiled-coil domain"/>
    <property type="match status" value="1"/>
</dbReference>
<evidence type="ECO:0000256" key="2">
    <source>
        <dbReference type="ARBA" id="ARBA00022771"/>
    </source>
</evidence>
<dbReference type="RefSeq" id="WP_114961056.1">
    <property type="nucleotide sequence ID" value="NZ_MSZW01000004.1"/>
</dbReference>
<keyword evidence="7" id="KW-1185">Reference proteome</keyword>
<keyword evidence="1" id="KW-0479">Metal-binding</keyword>
<dbReference type="Pfam" id="PF01258">
    <property type="entry name" value="zf-dskA_traR"/>
    <property type="match status" value="1"/>
</dbReference>
<keyword evidence="2" id="KW-0863">Zinc-finger</keyword>
<reference evidence="6 7" key="1">
    <citation type="submission" date="2019-03" db="EMBL/GenBank/DDBJ databases">
        <title>Genomic Encyclopedia of Type Strains, Phase IV (KMG-IV): sequencing the most valuable type-strain genomes for metagenomic binning, comparative biology and taxonomic classification.</title>
        <authorList>
            <person name="Goeker M."/>
        </authorList>
    </citation>
    <scope>NUCLEOTIDE SEQUENCE [LARGE SCALE GENOMIC DNA]</scope>
    <source>
        <strain evidence="6 7">DSM 13605</strain>
    </source>
</reference>
<dbReference type="SUPFAM" id="SSF57716">
    <property type="entry name" value="Glucocorticoid receptor-like (DNA-binding domain)"/>
    <property type="match status" value="1"/>
</dbReference>
<organism evidence="6 7">
    <name type="scientific">Thermomonas haemolytica</name>
    <dbReference type="NCBI Taxonomy" id="141949"/>
    <lineage>
        <taxon>Bacteria</taxon>
        <taxon>Pseudomonadati</taxon>
        <taxon>Pseudomonadota</taxon>
        <taxon>Gammaproteobacteria</taxon>
        <taxon>Lysobacterales</taxon>
        <taxon>Lysobacteraceae</taxon>
        <taxon>Thermomonas</taxon>
    </lineage>
</organism>
<dbReference type="GO" id="GO:0008270">
    <property type="term" value="F:zinc ion binding"/>
    <property type="evidence" value="ECO:0007669"/>
    <property type="project" value="UniProtKB-KW"/>
</dbReference>
<dbReference type="PANTHER" id="PTHR33823:SF4">
    <property type="entry name" value="GENERAL STRESS PROTEIN 16O"/>
    <property type="match status" value="1"/>
</dbReference>
<accession>A0A4R3MXX6</accession>
<dbReference type="Proteomes" id="UP000295414">
    <property type="component" value="Unassembled WGS sequence"/>
</dbReference>
<evidence type="ECO:0000313" key="6">
    <source>
        <dbReference type="EMBL" id="TCT20436.1"/>
    </source>
</evidence>
<proteinExistence type="predicted"/>
<keyword evidence="3" id="KW-0862">Zinc</keyword>
<comment type="caution">
    <text evidence="6">The sequence shown here is derived from an EMBL/GenBank/DDBJ whole genome shotgun (WGS) entry which is preliminary data.</text>
</comment>
<dbReference type="EMBL" id="SMAP01000012">
    <property type="protein sequence ID" value="TCT20436.1"/>
    <property type="molecule type" value="Genomic_DNA"/>
</dbReference>
<evidence type="ECO:0000313" key="7">
    <source>
        <dbReference type="Proteomes" id="UP000295414"/>
    </source>
</evidence>
<sequence>MPDALPWPELRARLLALRGQLESIAGASAAAGQTVELDQASVGRLSRMDALQAQQMALATEQRRQRQLQQIAAALRRMEQGEYGDCLACGEPIDPRRLHADPLATHCIACADQASR</sequence>
<dbReference type="PROSITE" id="PS51128">
    <property type="entry name" value="ZF_DKSA_2"/>
    <property type="match status" value="1"/>
</dbReference>